<keyword evidence="1" id="KW-0472">Membrane</keyword>
<feature type="transmembrane region" description="Helical" evidence="1">
    <location>
        <begin position="47"/>
        <end position="67"/>
    </location>
</feature>
<dbReference type="AlphaFoldDB" id="A0A2T0UCK2"/>
<proteinExistence type="predicted"/>
<keyword evidence="3" id="KW-1185">Reference proteome</keyword>
<dbReference type="Proteomes" id="UP000237822">
    <property type="component" value="Unassembled WGS sequence"/>
</dbReference>
<organism evidence="2 3">
    <name type="scientific">Knoellia remsis</name>
    <dbReference type="NCBI Taxonomy" id="407159"/>
    <lineage>
        <taxon>Bacteria</taxon>
        <taxon>Bacillati</taxon>
        <taxon>Actinomycetota</taxon>
        <taxon>Actinomycetes</taxon>
        <taxon>Micrococcales</taxon>
        <taxon>Intrasporangiaceae</taxon>
        <taxon>Knoellia</taxon>
    </lineage>
</organism>
<evidence type="ECO:0000313" key="2">
    <source>
        <dbReference type="EMBL" id="PRY55649.1"/>
    </source>
</evidence>
<evidence type="ECO:0000256" key="1">
    <source>
        <dbReference type="SAM" id="Phobius"/>
    </source>
</evidence>
<keyword evidence="1" id="KW-1133">Transmembrane helix</keyword>
<accession>A0A2T0UCK2</accession>
<comment type="caution">
    <text evidence="2">The sequence shown here is derived from an EMBL/GenBank/DDBJ whole genome shotgun (WGS) entry which is preliminary data.</text>
</comment>
<reference evidence="2 3" key="1">
    <citation type="submission" date="2018-03" db="EMBL/GenBank/DDBJ databases">
        <title>Genomic Encyclopedia of Archaeal and Bacterial Type Strains, Phase II (KMG-II): from individual species to whole genera.</title>
        <authorList>
            <person name="Goeker M."/>
        </authorList>
    </citation>
    <scope>NUCLEOTIDE SEQUENCE [LARGE SCALE GENOMIC DNA]</scope>
    <source>
        <strain evidence="2 3">ATCC BAA-1496</strain>
    </source>
</reference>
<name>A0A2T0UCK2_9MICO</name>
<feature type="transmembrane region" description="Helical" evidence="1">
    <location>
        <begin position="79"/>
        <end position="99"/>
    </location>
</feature>
<protein>
    <submittedName>
        <fullName evidence="2">Uncharacterized protein</fullName>
    </submittedName>
</protein>
<keyword evidence="1" id="KW-0812">Transmembrane</keyword>
<gene>
    <name evidence="2" type="ORF">BCF74_12233</name>
</gene>
<sequence length="107" mass="11169">MRGRRSSSLRLIRSRMPVRSVVVMDTSQTNPTGSTAQTTTRQADARILALMPALMLIPVGLVLAVVFGPKVTDTSRAAWGVAAIVICAVGGGIIAGLVARAKKQGRA</sequence>
<dbReference type="EMBL" id="PVTI01000022">
    <property type="protein sequence ID" value="PRY55649.1"/>
    <property type="molecule type" value="Genomic_DNA"/>
</dbReference>
<evidence type="ECO:0000313" key="3">
    <source>
        <dbReference type="Proteomes" id="UP000237822"/>
    </source>
</evidence>